<organism evidence="1 2">
    <name type="scientific">Bradyrhizobium iriomotense</name>
    <dbReference type="NCBI Taxonomy" id="441950"/>
    <lineage>
        <taxon>Bacteria</taxon>
        <taxon>Pseudomonadati</taxon>
        <taxon>Pseudomonadota</taxon>
        <taxon>Alphaproteobacteria</taxon>
        <taxon>Hyphomicrobiales</taxon>
        <taxon>Nitrobacteraceae</taxon>
        <taxon>Bradyrhizobium</taxon>
    </lineage>
</organism>
<gene>
    <name evidence="1" type="ORF">GCM10007857_65560</name>
</gene>
<keyword evidence="2" id="KW-1185">Reference proteome</keyword>
<sequence length="87" mass="10009">MQGVVVLLILLAMSYAAGYFTRDHISRKRHERARRWKGYMEPELPRPANANEIANHKGAVAAERGDLGQMLERWESRARARKFRASS</sequence>
<proteinExistence type="predicted"/>
<dbReference type="RefSeq" id="WP_284272279.1">
    <property type="nucleotide sequence ID" value="NZ_BSOW01000029.1"/>
</dbReference>
<dbReference type="EMBL" id="BSOW01000029">
    <property type="protein sequence ID" value="GLR89842.1"/>
    <property type="molecule type" value="Genomic_DNA"/>
</dbReference>
<reference evidence="2" key="1">
    <citation type="journal article" date="2019" name="Int. J. Syst. Evol. Microbiol.">
        <title>The Global Catalogue of Microorganisms (GCM) 10K type strain sequencing project: providing services to taxonomists for standard genome sequencing and annotation.</title>
        <authorList>
            <consortium name="The Broad Institute Genomics Platform"/>
            <consortium name="The Broad Institute Genome Sequencing Center for Infectious Disease"/>
            <person name="Wu L."/>
            <person name="Ma J."/>
        </authorList>
    </citation>
    <scope>NUCLEOTIDE SEQUENCE [LARGE SCALE GENOMIC DNA]</scope>
    <source>
        <strain evidence="2">NBRC 102520</strain>
    </source>
</reference>
<protein>
    <submittedName>
        <fullName evidence="1">Uncharacterized protein</fullName>
    </submittedName>
</protein>
<accession>A0ABQ6B5Y6</accession>
<comment type="caution">
    <text evidence="1">The sequence shown here is derived from an EMBL/GenBank/DDBJ whole genome shotgun (WGS) entry which is preliminary data.</text>
</comment>
<dbReference type="Proteomes" id="UP001156905">
    <property type="component" value="Unassembled WGS sequence"/>
</dbReference>
<name>A0ABQ6B5Y6_9BRAD</name>
<evidence type="ECO:0000313" key="1">
    <source>
        <dbReference type="EMBL" id="GLR89842.1"/>
    </source>
</evidence>
<evidence type="ECO:0000313" key="2">
    <source>
        <dbReference type="Proteomes" id="UP001156905"/>
    </source>
</evidence>